<accession>A0A1J4KKT9</accession>
<keyword evidence="4" id="KW-1185">Reference proteome</keyword>
<feature type="compositionally biased region" description="Basic and acidic residues" evidence="2">
    <location>
        <begin position="495"/>
        <end position="504"/>
    </location>
</feature>
<feature type="coiled-coil region" evidence="1">
    <location>
        <begin position="381"/>
        <end position="408"/>
    </location>
</feature>
<dbReference type="VEuPathDB" id="TrichDB:TRFO_20993"/>
<proteinExistence type="predicted"/>
<dbReference type="OrthoDB" id="10666947at2759"/>
<comment type="caution">
    <text evidence="3">The sequence shown here is derived from an EMBL/GenBank/DDBJ whole genome shotgun (WGS) entry which is preliminary data.</text>
</comment>
<dbReference type="RefSeq" id="XP_068363125.1">
    <property type="nucleotide sequence ID" value="XM_068501702.1"/>
</dbReference>
<dbReference type="AlphaFoldDB" id="A0A1J4KKT9"/>
<dbReference type="EMBL" id="MLAK01000625">
    <property type="protein sequence ID" value="OHT09989.1"/>
    <property type="molecule type" value="Genomic_DNA"/>
</dbReference>
<evidence type="ECO:0000313" key="4">
    <source>
        <dbReference type="Proteomes" id="UP000179807"/>
    </source>
</evidence>
<keyword evidence="1" id="KW-0175">Coiled coil</keyword>
<gene>
    <name evidence="3" type="ORF">TRFO_20993</name>
</gene>
<dbReference type="SUPFAM" id="SSF52058">
    <property type="entry name" value="L domain-like"/>
    <property type="match status" value="1"/>
</dbReference>
<sequence>MISRPQPLQKLTIDIPAQSRHVEEESDNDDISIDVDNYEITDFISNFRDIPRAQFTILDLTGHSITSFEGVNRFPSLEKLILCRTLISSFKNATELPNLIEIDFRETPLSSRFYVREMTLFALGFSIQIINGVPISPQELNLSTLNTRVGIENAVRKGEFLVAYPNSSPVNNFLTSNFGFCSPQISSEISQTFSQYNDQTTLNINNTLNLYKTHNNHQNINNNNHNNNNSRPNYRNSYYRRSNDHYKFHGNRFYYRADDNTDDSRNKKNDDNKNHKSYIFYYSPEKSNRDDKNNEKNDLKNKTPPSQLINEMEKTISALKRARNHFMNQPRWFTLHQTRVSSQNEEIESLRMQIHGLRPTPEYNQLISQLSIRQKQDEKYILLLQNEIEAKKNNLADIQKSMRLATEMNFNLQLKTKDAKAGNLSITNNDIQQIVDDLVVWKEKRANQEEANQKLKNEIKLLHQNEINMNSQINQNSKNGKLHKDLNRSLSAAESLKKDKEASEKSLAQLKARDNQQQNEINQIRQKLRNQDLENEKLRNQLIDLEKDVAATNEKNVLMKKKIEKQKSDFDQQMKELANMLI</sequence>
<organism evidence="3 4">
    <name type="scientific">Tritrichomonas foetus</name>
    <dbReference type="NCBI Taxonomy" id="1144522"/>
    <lineage>
        <taxon>Eukaryota</taxon>
        <taxon>Metamonada</taxon>
        <taxon>Parabasalia</taxon>
        <taxon>Tritrichomonadida</taxon>
        <taxon>Tritrichomonadidae</taxon>
        <taxon>Tritrichomonas</taxon>
    </lineage>
</organism>
<dbReference type="GeneID" id="94836406"/>
<evidence type="ECO:0000256" key="2">
    <source>
        <dbReference type="SAM" id="MobiDB-lite"/>
    </source>
</evidence>
<feature type="compositionally biased region" description="Basic and acidic residues" evidence="2">
    <location>
        <begin position="256"/>
        <end position="274"/>
    </location>
</feature>
<evidence type="ECO:0000256" key="1">
    <source>
        <dbReference type="SAM" id="Coils"/>
    </source>
</evidence>
<feature type="compositionally biased region" description="Basic and acidic residues" evidence="2">
    <location>
        <begin position="286"/>
        <end position="301"/>
    </location>
</feature>
<feature type="region of interest" description="Disordered" evidence="2">
    <location>
        <begin position="493"/>
        <end position="517"/>
    </location>
</feature>
<name>A0A1J4KKT9_9EUKA</name>
<protein>
    <recommendedName>
        <fullName evidence="5">Leucine Rich Repeat family protein</fullName>
    </recommendedName>
</protein>
<feature type="region of interest" description="Disordered" evidence="2">
    <location>
        <begin position="214"/>
        <end position="238"/>
    </location>
</feature>
<evidence type="ECO:0000313" key="3">
    <source>
        <dbReference type="EMBL" id="OHT09989.1"/>
    </source>
</evidence>
<dbReference type="Proteomes" id="UP000179807">
    <property type="component" value="Unassembled WGS sequence"/>
</dbReference>
<reference evidence="3" key="1">
    <citation type="submission" date="2016-10" db="EMBL/GenBank/DDBJ databases">
        <authorList>
            <person name="Benchimol M."/>
            <person name="Almeida L.G."/>
            <person name="Vasconcelos A.T."/>
            <person name="Perreira-Neves A."/>
            <person name="Rosa I.A."/>
            <person name="Tasca T."/>
            <person name="Bogo M.R."/>
            <person name="de Souza W."/>
        </authorList>
    </citation>
    <scope>NUCLEOTIDE SEQUENCE [LARGE SCALE GENOMIC DNA]</scope>
    <source>
        <strain evidence="3">K</strain>
    </source>
</reference>
<feature type="region of interest" description="Disordered" evidence="2">
    <location>
        <begin position="256"/>
        <end position="306"/>
    </location>
</feature>
<evidence type="ECO:0008006" key="5">
    <source>
        <dbReference type="Google" id="ProtNLM"/>
    </source>
</evidence>